<dbReference type="Proteomes" id="UP000243978">
    <property type="component" value="Unassembled WGS sequence"/>
</dbReference>
<evidence type="ECO:0000256" key="1">
    <source>
        <dbReference type="SAM" id="SignalP"/>
    </source>
</evidence>
<dbReference type="OrthoDB" id="7874348at2"/>
<proteinExistence type="predicted"/>
<dbReference type="EMBL" id="QBKS01000001">
    <property type="protein sequence ID" value="PTX57662.1"/>
    <property type="molecule type" value="Genomic_DNA"/>
</dbReference>
<keyword evidence="3" id="KW-1185">Reference proteome</keyword>
<organism evidence="2 3">
    <name type="scientific">Litoreibacter ponti</name>
    <dbReference type="NCBI Taxonomy" id="1510457"/>
    <lineage>
        <taxon>Bacteria</taxon>
        <taxon>Pseudomonadati</taxon>
        <taxon>Pseudomonadota</taxon>
        <taxon>Alphaproteobacteria</taxon>
        <taxon>Rhodobacterales</taxon>
        <taxon>Roseobacteraceae</taxon>
        <taxon>Litoreibacter</taxon>
    </lineage>
</organism>
<dbReference type="RefSeq" id="WP_107845741.1">
    <property type="nucleotide sequence ID" value="NZ_QBKS01000001.1"/>
</dbReference>
<name>A0A2T6BNN7_9RHOB</name>
<dbReference type="AlphaFoldDB" id="A0A2T6BNN7"/>
<accession>A0A2T6BNN7</accession>
<sequence>MSFYRSACIAAAIALPASATAASEGFEKISTKSQFMQVVKGKDLTMLGISVNVSSDGDIGGKAYGRKVDGKWNWKDGYFCRDLFWGEMDLGPNCQEVRVNGDVIRFQSDRGTGRYADLRMR</sequence>
<feature type="signal peptide" evidence="1">
    <location>
        <begin position="1"/>
        <end position="21"/>
    </location>
</feature>
<evidence type="ECO:0008006" key="4">
    <source>
        <dbReference type="Google" id="ProtNLM"/>
    </source>
</evidence>
<evidence type="ECO:0000313" key="3">
    <source>
        <dbReference type="Proteomes" id="UP000243978"/>
    </source>
</evidence>
<comment type="caution">
    <text evidence="2">The sequence shown here is derived from an EMBL/GenBank/DDBJ whole genome shotgun (WGS) entry which is preliminary data.</text>
</comment>
<reference evidence="2 3" key="1">
    <citation type="submission" date="2018-04" db="EMBL/GenBank/DDBJ databases">
        <title>Genomic Encyclopedia of Archaeal and Bacterial Type Strains, Phase II (KMG-II): from individual species to whole genera.</title>
        <authorList>
            <person name="Goeker M."/>
        </authorList>
    </citation>
    <scope>NUCLEOTIDE SEQUENCE [LARGE SCALE GENOMIC DNA]</scope>
    <source>
        <strain evidence="2 3">DSM 100977</strain>
    </source>
</reference>
<protein>
    <recommendedName>
        <fullName evidence="4">Dihydrodipicolinate reductase</fullName>
    </recommendedName>
</protein>
<feature type="chain" id="PRO_5015450191" description="Dihydrodipicolinate reductase" evidence="1">
    <location>
        <begin position="22"/>
        <end position="121"/>
    </location>
</feature>
<keyword evidence="1" id="KW-0732">Signal</keyword>
<gene>
    <name evidence="2" type="ORF">C8N43_2333</name>
</gene>
<evidence type="ECO:0000313" key="2">
    <source>
        <dbReference type="EMBL" id="PTX57662.1"/>
    </source>
</evidence>